<proteinExistence type="predicted"/>
<dbReference type="PANTHER" id="PTHR34075">
    <property type="entry name" value="BLR3430 PROTEIN"/>
    <property type="match status" value="1"/>
</dbReference>
<name>A0A1Y6BVM9_9PROT</name>
<organism evidence="2 3">
    <name type="scientific">Tistlia consotensis USBA 355</name>
    <dbReference type="NCBI Taxonomy" id="560819"/>
    <lineage>
        <taxon>Bacteria</taxon>
        <taxon>Pseudomonadati</taxon>
        <taxon>Pseudomonadota</taxon>
        <taxon>Alphaproteobacteria</taxon>
        <taxon>Rhodospirillales</taxon>
        <taxon>Rhodovibrionaceae</taxon>
        <taxon>Tistlia</taxon>
    </lineage>
</organism>
<evidence type="ECO:0000259" key="1">
    <source>
        <dbReference type="Pfam" id="PF01796"/>
    </source>
</evidence>
<dbReference type="Proteomes" id="UP000192917">
    <property type="component" value="Unassembled WGS sequence"/>
</dbReference>
<gene>
    <name evidence="2" type="ORF">SAMN05428998_11089</name>
</gene>
<dbReference type="InterPro" id="IPR052513">
    <property type="entry name" value="Thioester_dehydratase-like"/>
</dbReference>
<accession>A0A1Y6BVM9</accession>
<dbReference type="RefSeq" id="WP_179243977.1">
    <property type="nucleotide sequence ID" value="NZ_FWZX01000010.1"/>
</dbReference>
<dbReference type="Pfam" id="PF01796">
    <property type="entry name" value="OB_ChsH2_C"/>
    <property type="match status" value="1"/>
</dbReference>
<keyword evidence="3" id="KW-1185">Reference proteome</keyword>
<dbReference type="InterPro" id="IPR012340">
    <property type="entry name" value="NA-bd_OB-fold"/>
</dbReference>
<evidence type="ECO:0000313" key="2">
    <source>
        <dbReference type="EMBL" id="SMF30128.1"/>
    </source>
</evidence>
<dbReference type="PANTHER" id="PTHR34075:SF5">
    <property type="entry name" value="BLR3430 PROTEIN"/>
    <property type="match status" value="1"/>
</dbReference>
<sequence length="127" mass="13730">MTETPETSGGPEATFQAYLAEGRFMLQRSRSSGTFVFYPRRLAPGSGADDLEWVEASGRGTVYSTTVVRQRPDKGGDYNVALIDLEEGPRMMSRVTGLAPDQVRIGMAVEAEIGAIDGKTAILFRPA</sequence>
<dbReference type="InterPro" id="IPR002878">
    <property type="entry name" value="ChsH2_C"/>
</dbReference>
<reference evidence="2 3" key="1">
    <citation type="submission" date="2017-04" db="EMBL/GenBank/DDBJ databases">
        <authorList>
            <person name="Afonso C.L."/>
            <person name="Miller P.J."/>
            <person name="Scott M.A."/>
            <person name="Spackman E."/>
            <person name="Goraichik I."/>
            <person name="Dimitrov K.M."/>
            <person name="Suarez D.L."/>
            <person name="Swayne D.E."/>
        </authorList>
    </citation>
    <scope>NUCLEOTIDE SEQUENCE [LARGE SCALE GENOMIC DNA]</scope>
    <source>
        <strain evidence="2 3">USBA 355</strain>
    </source>
</reference>
<dbReference type="AlphaFoldDB" id="A0A1Y6BVM9"/>
<evidence type="ECO:0000313" key="3">
    <source>
        <dbReference type="Proteomes" id="UP000192917"/>
    </source>
</evidence>
<protein>
    <recommendedName>
        <fullName evidence="1">ChsH2 C-terminal OB-fold domain-containing protein</fullName>
    </recommendedName>
</protein>
<dbReference type="SUPFAM" id="SSF50249">
    <property type="entry name" value="Nucleic acid-binding proteins"/>
    <property type="match status" value="1"/>
</dbReference>
<feature type="domain" description="ChsH2 C-terminal OB-fold" evidence="1">
    <location>
        <begin position="53"/>
        <end position="112"/>
    </location>
</feature>
<dbReference type="STRING" id="560819.SAMN05428998_11089"/>
<dbReference type="EMBL" id="FWZX01000010">
    <property type="protein sequence ID" value="SMF30128.1"/>
    <property type="molecule type" value="Genomic_DNA"/>
</dbReference>